<dbReference type="InterPro" id="IPR036097">
    <property type="entry name" value="HisK_dim/P_sf"/>
</dbReference>
<gene>
    <name evidence="17" type="ORF">UX45_C0002G0041</name>
</gene>
<dbReference type="Gene3D" id="3.30.450.20">
    <property type="entry name" value="PAS domain"/>
    <property type="match status" value="1"/>
</dbReference>
<evidence type="ECO:0000259" key="16">
    <source>
        <dbReference type="PROSITE" id="PS50885"/>
    </source>
</evidence>
<dbReference type="FunFam" id="3.30.565.10:FF:000006">
    <property type="entry name" value="Sensor histidine kinase WalK"/>
    <property type="match status" value="1"/>
</dbReference>
<keyword evidence="6 13" id="KW-0812">Transmembrane</keyword>
<proteinExistence type="predicted"/>
<dbReference type="CDD" id="cd00082">
    <property type="entry name" value="HisKA"/>
    <property type="match status" value="1"/>
</dbReference>
<keyword evidence="11" id="KW-0902">Two-component regulatory system</keyword>
<dbReference type="PROSITE" id="PS50885">
    <property type="entry name" value="HAMP"/>
    <property type="match status" value="1"/>
</dbReference>
<dbReference type="Pfam" id="PF00512">
    <property type="entry name" value="HisKA"/>
    <property type="match status" value="1"/>
</dbReference>
<comment type="caution">
    <text evidence="17">The sequence shown here is derived from an EMBL/GenBank/DDBJ whole genome shotgun (WGS) entry which is preliminary data.</text>
</comment>
<dbReference type="EC" id="2.7.13.3" evidence="3"/>
<dbReference type="Gene3D" id="1.10.287.130">
    <property type="match status" value="1"/>
</dbReference>
<dbReference type="SUPFAM" id="SSF47384">
    <property type="entry name" value="Homodimeric domain of signal transducing histidine kinase"/>
    <property type="match status" value="1"/>
</dbReference>
<dbReference type="PANTHER" id="PTHR42878:SF7">
    <property type="entry name" value="SENSOR HISTIDINE KINASE GLRK"/>
    <property type="match status" value="1"/>
</dbReference>
<protein>
    <recommendedName>
        <fullName evidence="3">histidine kinase</fullName>
        <ecNumber evidence="3">2.7.13.3</ecNumber>
    </recommendedName>
</protein>
<dbReference type="GO" id="GO:0000156">
    <property type="term" value="F:phosphorelay response regulator activity"/>
    <property type="evidence" value="ECO:0007669"/>
    <property type="project" value="TreeGrafter"/>
</dbReference>
<dbReference type="PROSITE" id="PS50109">
    <property type="entry name" value="HIS_KIN"/>
    <property type="match status" value="1"/>
</dbReference>
<dbReference type="InterPro" id="IPR003661">
    <property type="entry name" value="HisK_dim/P_dom"/>
</dbReference>
<dbReference type="InterPro" id="IPR004358">
    <property type="entry name" value="Sig_transdc_His_kin-like_C"/>
</dbReference>
<keyword evidence="5" id="KW-0808">Transferase</keyword>
<evidence type="ECO:0000256" key="13">
    <source>
        <dbReference type="SAM" id="Phobius"/>
    </source>
</evidence>
<evidence type="ECO:0000256" key="7">
    <source>
        <dbReference type="ARBA" id="ARBA00022741"/>
    </source>
</evidence>
<dbReference type="EMBL" id="LCMG01000002">
    <property type="protein sequence ID" value="KKU34244.1"/>
    <property type="molecule type" value="Genomic_DNA"/>
</dbReference>
<evidence type="ECO:0000256" key="3">
    <source>
        <dbReference type="ARBA" id="ARBA00012438"/>
    </source>
</evidence>
<sequence length="752" mass="84232">MFRFFFSRITRQLEFFLLLFILVPLLCLSIFFIFQARGNSHDTSNFLAYSVLINKSRVQEILNAYESGVETLALDLQVHENFFSFLSVHDEESFSVLDLLGREDISGDLIAGAAFLGYQDNAAIVTTNGFTFTQDEVHAFASHKTDGRETKTTFLFRNSGTNDLSILLSYPFEDEQSLFSGFLIIEIKPSSLLELEKNFRTLSQTGEMQIVSWGKNGNAQTILPSRFINASVVSSITSDSLYAKVLKRNGFLDRSIVDYRGKSVFAASRYLPTHELGLIVKMDRQEVLEPLIILAGSLTLIAVFLLFFGFVFISYFSSIVAKPLEDLAEAARRIEKGETDIRLPHTDAKNEIGVMTRAFRRMTTSLIESNEALEEKVHNRTAELQKNFSLIKKEKAKDDALLSSIGEGLVVVDAKGLIIMVNRAAESIFTLRSDRMVGKQFSSVIVLLDKDNHVLSGDAHPVLSTLLTAKKANRMEFLSKRSNQDIFPIALTSAPILLSGKVTGSVIIIRDITREKEIDRMKSEFISIASHQLRGPVASIKWYGELLGKETSRMKESTKEFVNRINVSTVQLVALIDDFLNVSRIESNTVARTLEDIEPYKLVQNIVETYRHDIEEKGLKLTIKNLSKVKSVSFDPESIREIYANIIANAIKYTKDRGDIFIRLFDRGVTLMLEAKDTGEGIPRDEQSKIFTKFYRASNVLEGGHKGTGLGLYTAHLLAKQAGGDITFISAKGKGSTFTVSLPRKQKTLSKN</sequence>
<feature type="transmembrane region" description="Helical" evidence="13">
    <location>
        <begin position="291"/>
        <end position="316"/>
    </location>
</feature>
<dbReference type="Pfam" id="PF02518">
    <property type="entry name" value="HATPase_c"/>
    <property type="match status" value="1"/>
</dbReference>
<dbReference type="AlphaFoldDB" id="A0A0G1PN70"/>
<dbReference type="InterPro" id="IPR036890">
    <property type="entry name" value="HATPase_C_sf"/>
</dbReference>
<evidence type="ECO:0000259" key="14">
    <source>
        <dbReference type="PROSITE" id="PS50109"/>
    </source>
</evidence>
<keyword evidence="10 13" id="KW-1133">Transmembrane helix</keyword>
<keyword evidence="7" id="KW-0547">Nucleotide-binding</keyword>
<reference evidence="17 18" key="1">
    <citation type="journal article" date="2015" name="Nature">
        <title>rRNA introns, odd ribosomes, and small enigmatic genomes across a large radiation of phyla.</title>
        <authorList>
            <person name="Brown C.T."/>
            <person name="Hug L.A."/>
            <person name="Thomas B.C."/>
            <person name="Sharon I."/>
            <person name="Castelle C.J."/>
            <person name="Singh A."/>
            <person name="Wilkins M.J."/>
            <person name="Williams K.H."/>
            <person name="Banfield J.F."/>
        </authorList>
    </citation>
    <scope>NUCLEOTIDE SEQUENCE [LARGE SCALE GENOMIC DNA]</scope>
</reference>
<dbReference type="Gene3D" id="3.30.565.10">
    <property type="entry name" value="Histidine kinase-like ATPase, C-terminal domain"/>
    <property type="match status" value="1"/>
</dbReference>
<dbReference type="Proteomes" id="UP000034705">
    <property type="component" value="Unassembled WGS sequence"/>
</dbReference>
<name>A0A0G1PN70_9BACT</name>
<evidence type="ECO:0000313" key="17">
    <source>
        <dbReference type="EMBL" id="KKU34244.1"/>
    </source>
</evidence>
<organism evidence="17 18">
    <name type="scientific">Candidatus Uhrbacteria bacterium GW2011_GWF2_46_218</name>
    <dbReference type="NCBI Taxonomy" id="1619001"/>
    <lineage>
        <taxon>Bacteria</taxon>
        <taxon>Candidatus Uhriibacteriota</taxon>
    </lineage>
</organism>
<evidence type="ECO:0000256" key="8">
    <source>
        <dbReference type="ARBA" id="ARBA00022777"/>
    </source>
</evidence>
<evidence type="ECO:0000256" key="12">
    <source>
        <dbReference type="ARBA" id="ARBA00023136"/>
    </source>
</evidence>
<dbReference type="GO" id="GO:0006355">
    <property type="term" value="P:regulation of DNA-templated transcription"/>
    <property type="evidence" value="ECO:0007669"/>
    <property type="project" value="InterPro"/>
</dbReference>
<dbReference type="InterPro" id="IPR050351">
    <property type="entry name" value="BphY/WalK/GraS-like"/>
</dbReference>
<evidence type="ECO:0000256" key="9">
    <source>
        <dbReference type="ARBA" id="ARBA00022840"/>
    </source>
</evidence>
<comment type="subcellular location">
    <subcellularLocation>
        <location evidence="2">Membrane</location>
        <topology evidence="2">Multi-pass membrane protein</topology>
    </subcellularLocation>
</comment>
<dbReference type="NCBIfam" id="TIGR00229">
    <property type="entry name" value="sensory_box"/>
    <property type="match status" value="1"/>
</dbReference>
<feature type="domain" description="HAMP" evidence="16">
    <location>
        <begin position="318"/>
        <end position="371"/>
    </location>
</feature>
<dbReference type="GO" id="GO:0007234">
    <property type="term" value="P:osmosensory signaling via phosphorelay pathway"/>
    <property type="evidence" value="ECO:0007669"/>
    <property type="project" value="TreeGrafter"/>
</dbReference>
<keyword evidence="9" id="KW-0067">ATP-binding</keyword>
<evidence type="ECO:0000256" key="1">
    <source>
        <dbReference type="ARBA" id="ARBA00000085"/>
    </source>
</evidence>
<dbReference type="PROSITE" id="PS50112">
    <property type="entry name" value="PAS"/>
    <property type="match status" value="1"/>
</dbReference>
<dbReference type="InterPro" id="IPR000014">
    <property type="entry name" value="PAS"/>
</dbReference>
<dbReference type="Gene3D" id="6.10.340.10">
    <property type="match status" value="1"/>
</dbReference>
<accession>A0A0G1PN70</accession>
<dbReference type="SUPFAM" id="SSF55874">
    <property type="entry name" value="ATPase domain of HSP90 chaperone/DNA topoisomerase II/histidine kinase"/>
    <property type="match status" value="1"/>
</dbReference>
<feature type="domain" description="PAS" evidence="15">
    <location>
        <begin position="394"/>
        <end position="453"/>
    </location>
</feature>
<dbReference type="InterPro" id="IPR003594">
    <property type="entry name" value="HATPase_dom"/>
</dbReference>
<dbReference type="SUPFAM" id="SSF55785">
    <property type="entry name" value="PYP-like sensor domain (PAS domain)"/>
    <property type="match status" value="1"/>
</dbReference>
<evidence type="ECO:0000313" key="18">
    <source>
        <dbReference type="Proteomes" id="UP000034705"/>
    </source>
</evidence>
<keyword evidence="12 13" id="KW-0472">Membrane</keyword>
<evidence type="ECO:0000256" key="6">
    <source>
        <dbReference type="ARBA" id="ARBA00022692"/>
    </source>
</evidence>
<keyword evidence="8" id="KW-0418">Kinase</keyword>
<keyword evidence="4" id="KW-0597">Phosphoprotein</keyword>
<dbReference type="Pfam" id="PF00672">
    <property type="entry name" value="HAMP"/>
    <property type="match status" value="1"/>
</dbReference>
<evidence type="ECO:0000256" key="5">
    <source>
        <dbReference type="ARBA" id="ARBA00022679"/>
    </source>
</evidence>
<dbReference type="InterPro" id="IPR005467">
    <property type="entry name" value="His_kinase_dom"/>
</dbReference>
<evidence type="ECO:0000256" key="2">
    <source>
        <dbReference type="ARBA" id="ARBA00004141"/>
    </source>
</evidence>
<dbReference type="SUPFAM" id="SSF158472">
    <property type="entry name" value="HAMP domain-like"/>
    <property type="match status" value="1"/>
</dbReference>
<dbReference type="InterPro" id="IPR003660">
    <property type="entry name" value="HAMP_dom"/>
</dbReference>
<dbReference type="CDD" id="cd00130">
    <property type="entry name" value="PAS"/>
    <property type="match status" value="1"/>
</dbReference>
<dbReference type="CDD" id="cd06225">
    <property type="entry name" value="HAMP"/>
    <property type="match status" value="1"/>
</dbReference>
<evidence type="ECO:0000256" key="10">
    <source>
        <dbReference type="ARBA" id="ARBA00022989"/>
    </source>
</evidence>
<feature type="domain" description="Histidine kinase" evidence="14">
    <location>
        <begin position="528"/>
        <end position="746"/>
    </location>
</feature>
<dbReference type="PRINTS" id="PR00344">
    <property type="entry name" value="BCTRLSENSOR"/>
</dbReference>
<dbReference type="PANTHER" id="PTHR42878">
    <property type="entry name" value="TWO-COMPONENT HISTIDINE KINASE"/>
    <property type="match status" value="1"/>
</dbReference>
<dbReference type="CDD" id="cd00075">
    <property type="entry name" value="HATPase"/>
    <property type="match status" value="1"/>
</dbReference>
<dbReference type="SMART" id="SM00387">
    <property type="entry name" value="HATPase_c"/>
    <property type="match status" value="1"/>
</dbReference>
<comment type="catalytic activity">
    <reaction evidence="1">
        <text>ATP + protein L-histidine = ADP + protein N-phospho-L-histidine.</text>
        <dbReference type="EC" id="2.7.13.3"/>
    </reaction>
</comment>
<dbReference type="GO" id="GO:0005524">
    <property type="term" value="F:ATP binding"/>
    <property type="evidence" value="ECO:0007669"/>
    <property type="project" value="UniProtKB-KW"/>
</dbReference>
<dbReference type="SMART" id="SM00091">
    <property type="entry name" value="PAS"/>
    <property type="match status" value="1"/>
</dbReference>
<dbReference type="Pfam" id="PF00989">
    <property type="entry name" value="PAS"/>
    <property type="match status" value="1"/>
</dbReference>
<dbReference type="SMART" id="SM00304">
    <property type="entry name" value="HAMP"/>
    <property type="match status" value="1"/>
</dbReference>
<dbReference type="GO" id="GO:0000155">
    <property type="term" value="F:phosphorelay sensor kinase activity"/>
    <property type="evidence" value="ECO:0007669"/>
    <property type="project" value="InterPro"/>
</dbReference>
<evidence type="ECO:0000256" key="11">
    <source>
        <dbReference type="ARBA" id="ARBA00023012"/>
    </source>
</evidence>
<dbReference type="GO" id="GO:0016020">
    <property type="term" value="C:membrane"/>
    <property type="evidence" value="ECO:0007669"/>
    <property type="project" value="UniProtKB-SubCell"/>
</dbReference>
<dbReference type="SMART" id="SM00388">
    <property type="entry name" value="HisKA"/>
    <property type="match status" value="1"/>
</dbReference>
<evidence type="ECO:0000259" key="15">
    <source>
        <dbReference type="PROSITE" id="PS50112"/>
    </source>
</evidence>
<feature type="transmembrane region" description="Helical" evidence="13">
    <location>
        <begin position="15"/>
        <end position="34"/>
    </location>
</feature>
<dbReference type="GO" id="GO:0030295">
    <property type="term" value="F:protein kinase activator activity"/>
    <property type="evidence" value="ECO:0007669"/>
    <property type="project" value="TreeGrafter"/>
</dbReference>
<evidence type="ECO:0000256" key="4">
    <source>
        <dbReference type="ARBA" id="ARBA00022553"/>
    </source>
</evidence>
<dbReference type="InterPro" id="IPR013767">
    <property type="entry name" value="PAS_fold"/>
</dbReference>
<dbReference type="InterPro" id="IPR035965">
    <property type="entry name" value="PAS-like_dom_sf"/>
</dbReference>